<dbReference type="AlphaFoldDB" id="A0A8I6TE22"/>
<dbReference type="PROSITE" id="PS50035">
    <property type="entry name" value="PLD"/>
    <property type="match status" value="1"/>
</dbReference>
<dbReference type="GeneID" id="106662877"/>
<dbReference type="OrthoDB" id="5205528at2759"/>
<evidence type="ECO:0000256" key="2">
    <source>
        <dbReference type="ARBA" id="ARBA00022963"/>
    </source>
</evidence>
<dbReference type="EnsemblMetazoa" id="XM_014387311.2">
    <property type="protein sequence ID" value="XP_014242797.1"/>
    <property type="gene ID" value="LOC106662877"/>
</dbReference>
<evidence type="ECO:0000256" key="5">
    <source>
        <dbReference type="ARBA" id="ARBA00040549"/>
    </source>
</evidence>
<protein>
    <recommendedName>
        <fullName evidence="5">Mitochondrial cardiolipin hydrolase</fullName>
    </recommendedName>
    <alternativeName>
        <fullName evidence="6">Mitochondrial phospholipase</fullName>
    </alternativeName>
</protein>
<reference evidence="8" key="1">
    <citation type="submission" date="2022-01" db="UniProtKB">
        <authorList>
            <consortium name="EnsemblMetazoa"/>
        </authorList>
    </citation>
    <scope>IDENTIFICATION</scope>
</reference>
<dbReference type="PANTHER" id="PTHR43856:SF1">
    <property type="entry name" value="MITOCHONDRIAL CARDIOLIPIN HYDROLASE"/>
    <property type="match status" value="1"/>
</dbReference>
<comment type="similarity">
    <text evidence="4">Belongs to the phospholipase D family. MitoPLD/Zucchini subfamily.</text>
</comment>
<keyword evidence="9" id="KW-1185">Reference proteome</keyword>
<dbReference type="RefSeq" id="XP_014242797.1">
    <property type="nucleotide sequence ID" value="XM_014387311.2"/>
</dbReference>
<accession>A0A8I6TE22</accession>
<proteinExistence type="inferred from homology"/>
<dbReference type="InterPro" id="IPR051406">
    <property type="entry name" value="PLD_domain"/>
</dbReference>
<name>A0A8I6TE22_CIMLE</name>
<evidence type="ECO:0000259" key="7">
    <source>
        <dbReference type="PROSITE" id="PS50035"/>
    </source>
</evidence>
<keyword evidence="1" id="KW-0378">Hydrolase</keyword>
<dbReference type="SMART" id="SM00155">
    <property type="entry name" value="PLDc"/>
    <property type="match status" value="1"/>
</dbReference>
<evidence type="ECO:0000256" key="6">
    <source>
        <dbReference type="ARBA" id="ARBA00043167"/>
    </source>
</evidence>
<dbReference type="GO" id="GO:0034587">
    <property type="term" value="P:piRNA processing"/>
    <property type="evidence" value="ECO:0007669"/>
    <property type="project" value="TreeGrafter"/>
</dbReference>
<sequence length="229" mass="26028">MSKYMIPSLSDSFKAKRTLLVLGGCAVSLYLINKYLDKYLAGYFLRLKRQKGLDVLGINKLLTFGVSSRPCNGHKFKEFDCGNLDCNYGRLCHALNYIQNAKKSLDICIYIFTEKMFMDAVIAAYNNNVAIRLITDCDTSFSQGSIVPQLRRLGIPTRQKMSKYIMHHKFIIIDGEILINGSMNLTTTGVFCNHESVMITSQPSLVKLFSEEFQKVWKEFAIGNVFPEE</sequence>
<feature type="domain" description="PLD phosphodiesterase" evidence="7">
    <location>
        <begin position="162"/>
        <end position="189"/>
    </location>
</feature>
<keyword evidence="3" id="KW-0443">Lipid metabolism</keyword>
<evidence type="ECO:0000256" key="3">
    <source>
        <dbReference type="ARBA" id="ARBA00023098"/>
    </source>
</evidence>
<evidence type="ECO:0000313" key="9">
    <source>
        <dbReference type="Proteomes" id="UP000494040"/>
    </source>
</evidence>
<keyword evidence="2" id="KW-0442">Lipid degradation</keyword>
<dbReference type="GO" id="GO:0005739">
    <property type="term" value="C:mitochondrion"/>
    <property type="evidence" value="ECO:0007669"/>
    <property type="project" value="TreeGrafter"/>
</dbReference>
<dbReference type="PANTHER" id="PTHR43856">
    <property type="entry name" value="CARDIOLIPIN HYDROLASE"/>
    <property type="match status" value="1"/>
</dbReference>
<dbReference type="InterPro" id="IPR001736">
    <property type="entry name" value="PLipase_D/transphosphatidylase"/>
</dbReference>
<dbReference type="Gene3D" id="3.30.870.10">
    <property type="entry name" value="Endonuclease Chain A"/>
    <property type="match status" value="1"/>
</dbReference>
<dbReference type="Pfam" id="PF13091">
    <property type="entry name" value="PLDc_2"/>
    <property type="match status" value="1"/>
</dbReference>
<dbReference type="GO" id="GO:0016042">
    <property type="term" value="P:lipid catabolic process"/>
    <property type="evidence" value="ECO:0007669"/>
    <property type="project" value="UniProtKB-KW"/>
</dbReference>
<dbReference type="OMA" id="AVCAKEH"/>
<dbReference type="SUPFAM" id="SSF56024">
    <property type="entry name" value="Phospholipase D/nuclease"/>
    <property type="match status" value="1"/>
</dbReference>
<organism evidence="8 9">
    <name type="scientific">Cimex lectularius</name>
    <name type="common">Bed bug</name>
    <name type="synonym">Acanthia lectularia</name>
    <dbReference type="NCBI Taxonomy" id="79782"/>
    <lineage>
        <taxon>Eukaryota</taxon>
        <taxon>Metazoa</taxon>
        <taxon>Ecdysozoa</taxon>
        <taxon>Arthropoda</taxon>
        <taxon>Hexapoda</taxon>
        <taxon>Insecta</taxon>
        <taxon>Pterygota</taxon>
        <taxon>Neoptera</taxon>
        <taxon>Paraneoptera</taxon>
        <taxon>Hemiptera</taxon>
        <taxon>Heteroptera</taxon>
        <taxon>Panheteroptera</taxon>
        <taxon>Cimicomorpha</taxon>
        <taxon>Cimicidae</taxon>
        <taxon>Cimex</taxon>
    </lineage>
</organism>
<dbReference type="InterPro" id="IPR025202">
    <property type="entry name" value="PLD-like_dom"/>
</dbReference>
<evidence type="ECO:0000256" key="1">
    <source>
        <dbReference type="ARBA" id="ARBA00022801"/>
    </source>
</evidence>
<dbReference type="Proteomes" id="UP000494040">
    <property type="component" value="Unassembled WGS sequence"/>
</dbReference>
<evidence type="ECO:0000313" key="8">
    <source>
        <dbReference type="EnsemblMetazoa" id="XP_014242797.1"/>
    </source>
</evidence>
<evidence type="ECO:0000256" key="4">
    <source>
        <dbReference type="ARBA" id="ARBA00038012"/>
    </source>
</evidence>
<dbReference type="GO" id="GO:0016891">
    <property type="term" value="F:RNA endonuclease activity producing 5'-phosphomonoesters, hydrolytic mechanism"/>
    <property type="evidence" value="ECO:0007669"/>
    <property type="project" value="TreeGrafter"/>
</dbReference>